<reference evidence="7" key="2">
    <citation type="submission" date="2024-04" db="EMBL/GenBank/DDBJ databases">
        <authorList>
            <person name="Chen Y."/>
            <person name="Shah S."/>
            <person name="Dougan E. K."/>
            <person name="Thang M."/>
            <person name="Chan C."/>
        </authorList>
    </citation>
    <scope>NUCLEOTIDE SEQUENCE [LARGE SCALE GENOMIC DNA]</scope>
</reference>
<dbReference type="PROSITE" id="PS50222">
    <property type="entry name" value="EF_HAND_2"/>
    <property type="match status" value="1"/>
</dbReference>
<dbReference type="InterPro" id="IPR018247">
    <property type="entry name" value="EF_Hand_1_Ca_BS"/>
</dbReference>
<feature type="region of interest" description="Disordered" evidence="4">
    <location>
        <begin position="299"/>
        <end position="332"/>
    </location>
</feature>
<protein>
    <submittedName>
        <fullName evidence="8">Calcineurin subunit B</fullName>
    </submittedName>
</protein>
<dbReference type="InterPro" id="IPR011992">
    <property type="entry name" value="EF-hand-dom_pair"/>
</dbReference>
<comment type="caution">
    <text evidence="6">The sequence shown here is derived from an EMBL/GenBank/DDBJ whole genome shotgun (WGS) entry which is preliminary data.</text>
</comment>
<sequence>MGGVMSSKLPPVGDKDLRTVLSYNLNESHIRSVYKLFTEIDVDSNGVWTVSEMYRVLKEPRLSVRAPVIDTIFFMGDSNSEGSMTFQDFLVTMSSFCALSKEEMLQFLFMIIDIDRNGTIEKEELLNFFSYIPAGADDGRGEPVFPVNNKNALDKFRGGKWRSLQFDGLAQLCELFPYIAYPAYHTQDMYRKILLGKGFWERLDYERIKYQTVVRTKRVKMPFTKKKIEVKLPGRCTMQELLEYSRRNTAVQGGKRVTSQDAGEAESTLAKERDLQIQRSPILNMIRNPRCMYYIPQEGGKNIQKQKGHRSELDVGEQDMESDGEGDMDVSPDDTGGGVITGAPNNAEHMLQIVTAMQQKQKEKMMAAIEDESSDDEEEQLALGKGGSASSDDLALSDTGVNGLVLTYADGQQPTVTNGNHR</sequence>
<evidence type="ECO:0000259" key="5">
    <source>
        <dbReference type="PROSITE" id="PS50222"/>
    </source>
</evidence>
<dbReference type="PANTHER" id="PTHR45942">
    <property type="entry name" value="PROTEIN PHOSPATASE 3 REGULATORY SUBUNIT B ALPHA ISOFORM TYPE 1"/>
    <property type="match status" value="1"/>
</dbReference>
<dbReference type="EMBL" id="CAMXCT010001369">
    <property type="protein sequence ID" value="CAI3989429.1"/>
    <property type="molecule type" value="Genomic_DNA"/>
</dbReference>
<organism evidence="6">
    <name type="scientific">Cladocopium goreaui</name>
    <dbReference type="NCBI Taxonomy" id="2562237"/>
    <lineage>
        <taxon>Eukaryota</taxon>
        <taxon>Sar</taxon>
        <taxon>Alveolata</taxon>
        <taxon>Dinophyceae</taxon>
        <taxon>Suessiales</taxon>
        <taxon>Symbiodiniaceae</taxon>
        <taxon>Cladocopium</taxon>
    </lineage>
</organism>
<name>A0A9P1CD06_9DINO</name>
<accession>A0A9P1CD06</accession>
<feature type="domain" description="EF-hand" evidence="5">
    <location>
        <begin position="100"/>
        <end position="135"/>
    </location>
</feature>
<dbReference type="Gene3D" id="1.10.238.10">
    <property type="entry name" value="EF-hand"/>
    <property type="match status" value="1"/>
</dbReference>
<feature type="compositionally biased region" description="Low complexity" evidence="4">
    <location>
        <begin position="388"/>
        <end position="397"/>
    </location>
</feature>
<keyword evidence="3" id="KW-0106">Calcium</keyword>
<dbReference type="EMBL" id="CAMXCT020001369">
    <property type="protein sequence ID" value="CAL1142804.1"/>
    <property type="molecule type" value="Genomic_DNA"/>
</dbReference>
<evidence type="ECO:0000256" key="2">
    <source>
        <dbReference type="ARBA" id="ARBA00022737"/>
    </source>
</evidence>
<evidence type="ECO:0000256" key="4">
    <source>
        <dbReference type="SAM" id="MobiDB-lite"/>
    </source>
</evidence>
<evidence type="ECO:0000313" key="6">
    <source>
        <dbReference type="EMBL" id="CAI3989429.1"/>
    </source>
</evidence>
<proteinExistence type="predicted"/>
<dbReference type="AlphaFoldDB" id="A0A9P1CD06"/>
<evidence type="ECO:0000256" key="1">
    <source>
        <dbReference type="ARBA" id="ARBA00022723"/>
    </source>
</evidence>
<dbReference type="EMBL" id="CAMXCT030001369">
    <property type="protein sequence ID" value="CAL4776741.1"/>
    <property type="molecule type" value="Genomic_DNA"/>
</dbReference>
<evidence type="ECO:0000256" key="3">
    <source>
        <dbReference type="ARBA" id="ARBA00022837"/>
    </source>
</evidence>
<reference evidence="6" key="1">
    <citation type="submission" date="2022-10" db="EMBL/GenBank/DDBJ databases">
        <authorList>
            <person name="Chen Y."/>
            <person name="Dougan E. K."/>
            <person name="Chan C."/>
            <person name="Rhodes N."/>
            <person name="Thang M."/>
        </authorList>
    </citation>
    <scope>NUCLEOTIDE SEQUENCE</scope>
</reference>
<dbReference type="Proteomes" id="UP001152797">
    <property type="component" value="Unassembled WGS sequence"/>
</dbReference>
<feature type="region of interest" description="Disordered" evidence="4">
    <location>
        <begin position="366"/>
        <end position="397"/>
    </location>
</feature>
<keyword evidence="1" id="KW-0479">Metal-binding</keyword>
<evidence type="ECO:0000313" key="9">
    <source>
        <dbReference type="Proteomes" id="UP001152797"/>
    </source>
</evidence>
<evidence type="ECO:0000313" key="8">
    <source>
        <dbReference type="EMBL" id="CAL4776741.1"/>
    </source>
</evidence>
<dbReference type="InterPro" id="IPR002048">
    <property type="entry name" value="EF_hand_dom"/>
</dbReference>
<dbReference type="OrthoDB" id="191686at2759"/>
<keyword evidence="2" id="KW-0677">Repeat</keyword>
<evidence type="ECO:0000313" key="7">
    <source>
        <dbReference type="EMBL" id="CAL1142804.1"/>
    </source>
</evidence>
<keyword evidence="9" id="KW-1185">Reference proteome</keyword>
<dbReference type="GO" id="GO:0005509">
    <property type="term" value="F:calcium ion binding"/>
    <property type="evidence" value="ECO:0007669"/>
    <property type="project" value="InterPro"/>
</dbReference>
<dbReference type="PROSITE" id="PS00018">
    <property type="entry name" value="EF_HAND_1"/>
    <property type="match status" value="2"/>
</dbReference>
<gene>
    <name evidence="6" type="ORF">C1SCF055_LOCUS16505</name>
</gene>
<feature type="compositionally biased region" description="Acidic residues" evidence="4">
    <location>
        <begin position="314"/>
        <end position="332"/>
    </location>
</feature>
<dbReference type="SMART" id="SM00054">
    <property type="entry name" value="EFh"/>
    <property type="match status" value="3"/>
</dbReference>
<feature type="compositionally biased region" description="Acidic residues" evidence="4">
    <location>
        <begin position="369"/>
        <end position="380"/>
    </location>
</feature>
<dbReference type="SUPFAM" id="SSF47473">
    <property type="entry name" value="EF-hand"/>
    <property type="match status" value="1"/>
</dbReference>